<dbReference type="SMART" id="SM00903">
    <property type="entry name" value="Flavin_Reduct"/>
    <property type="match status" value="1"/>
</dbReference>
<dbReference type="PANTHER" id="PTHR30466:SF1">
    <property type="entry name" value="FMN REDUCTASE (NADH) RUTF"/>
    <property type="match status" value="1"/>
</dbReference>
<evidence type="ECO:0000259" key="2">
    <source>
        <dbReference type="SMART" id="SM00903"/>
    </source>
</evidence>
<dbReference type="InterPro" id="IPR002563">
    <property type="entry name" value="Flavin_Rdtase-like_dom"/>
</dbReference>
<dbReference type="InterPro" id="IPR050268">
    <property type="entry name" value="NADH-dep_flavin_reductase"/>
</dbReference>
<evidence type="ECO:0000313" key="3">
    <source>
        <dbReference type="EMBL" id="SDU92661.1"/>
    </source>
</evidence>
<dbReference type="InterPro" id="IPR012349">
    <property type="entry name" value="Split_barrel_FMN-bd"/>
</dbReference>
<dbReference type="AlphaFoldDB" id="A0A1H2MIB9"/>
<reference evidence="4" key="1">
    <citation type="submission" date="2016-10" db="EMBL/GenBank/DDBJ databases">
        <authorList>
            <person name="Varghese N."/>
            <person name="Submissions S."/>
        </authorList>
    </citation>
    <scope>NUCLEOTIDE SEQUENCE [LARGE SCALE GENOMIC DNA]</scope>
    <source>
        <strain evidence="4">DSM 21743</strain>
    </source>
</reference>
<dbReference type="GO" id="GO:0042602">
    <property type="term" value="F:riboflavin reductase (NADPH) activity"/>
    <property type="evidence" value="ECO:0007669"/>
    <property type="project" value="TreeGrafter"/>
</dbReference>
<evidence type="ECO:0000313" key="4">
    <source>
        <dbReference type="Proteomes" id="UP000198825"/>
    </source>
</evidence>
<organism evidence="3 4">
    <name type="scientific">Microlunatus sagamiharensis</name>
    <dbReference type="NCBI Taxonomy" id="546874"/>
    <lineage>
        <taxon>Bacteria</taxon>
        <taxon>Bacillati</taxon>
        <taxon>Actinomycetota</taxon>
        <taxon>Actinomycetes</taxon>
        <taxon>Propionibacteriales</taxon>
        <taxon>Propionibacteriaceae</taxon>
        <taxon>Microlunatus</taxon>
    </lineage>
</organism>
<dbReference type="Gene3D" id="2.30.110.10">
    <property type="entry name" value="Electron Transport, Fmn-binding Protein, Chain A"/>
    <property type="match status" value="1"/>
</dbReference>
<gene>
    <name evidence="3" type="ORF">SAMN04488544_2083</name>
</gene>
<evidence type="ECO:0000256" key="1">
    <source>
        <dbReference type="ARBA" id="ARBA00023002"/>
    </source>
</evidence>
<dbReference type="GO" id="GO:0010181">
    <property type="term" value="F:FMN binding"/>
    <property type="evidence" value="ECO:0007669"/>
    <property type="project" value="InterPro"/>
</dbReference>
<proteinExistence type="predicted"/>
<dbReference type="EMBL" id="LT629799">
    <property type="protein sequence ID" value="SDU92661.1"/>
    <property type="molecule type" value="Genomic_DNA"/>
</dbReference>
<keyword evidence="1" id="KW-0560">Oxidoreductase</keyword>
<dbReference type="RefSeq" id="WP_091074348.1">
    <property type="nucleotide sequence ID" value="NZ_LT629799.1"/>
</dbReference>
<accession>A0A1H2MIB9</accession>
<dbReference type="STRING" id="546874.SAMN04488544_2083"/>
<protein>
    <submittedName>
        <fullName evidence="3">NADH-FMN oxidoreductase RutF, flavin reductase (DIM6/NTAB) family</fullName>
    </submittedName>
</protein>
<name>A0A1H2MIB9_9ACTN</name>
<keyword evidence="4" id="KW-1185">Reference proteome</keyword>
<dbReference type="Pfam" id="PF01613">
    <property type="entry name" value="Flavin_Reduct"/>
    <property type="match status" value="1"/>
</dbReference>
<dbReference type="PANTHER" id="PTHR30466">
    <property type="entry name" value="FLAVIN REDUCTASE"/>
    <property type="match status" value="1"/>
</dbReference>
<dbReference type="Proteomes" id="UP000198825">
    <property type="component" value="Chromosome I"/>
</dbReference>
<dbReference type="SUPFAM" id="SSF50475">
    <property type="entry name" value="FMN-binding split barrel"/>
    <property type="match status" value="1"/>
</dbReference>
<feature type="domain" description="Flavin reductase like" evidence="2">
    <location>
        <begin position="40"/>
        <end position="183"/>
    </location>
</feature>
<dbReference type="GO" id="GO:0006208">
    <property type="term" value="P:pyrimidine nucleobase catabolic process"/>
    <property type="evidence" value="ECO:0007669"/>
    <property type="project" value="TreeGrafter"/>
</dbReference>
<dbReference type="OrthoDB" id="9792858at2"/>
<sequence length="190" mass="19771">MTADPGTRHGLPTTPLTEVAPAPVADVPAPVAADTFKAIFRRHPAGVAIVALADGERPVGFTATSVISVSAEPPLLAFSIAGTSSAWPTLSEATTLTVNFLGAEQVDVSARFATRGVDRFAGVGWHRLETGEPVLDDAPAWVRGEVVQRIPAGSSYLVLVRVLESAQPGATAPLVYHDRAYHQLGDGSAL</sequence>